<proteinExistence type="predicted"/>
<evidence type="ECO:0000256" key="4">
    <source>
        <dbReference type="ARBA" id="ARBA00022989"/>
    </source>
</evidence>
<keyword evidence="2" id="KW-1003">Cell membrane</keyword>
<dbReference type="SUPFAM" id="SSF103481">
    <property type="entry name" value="Multidrug resistance efflux transporter EmrE"/>
    <property type="match status" value="2"/>
</dbReference>
<evidence type="ECO:0000313" key="8">
    <source>
        <dbReference type="EMBL" id="SHO49361.1"/>
    </source>
</evidence>
<dbReference type="InterPro" id="IPR051258">
    <property type="entry name" value="Diverse_Substrate_Transporter"/>
</dbReference>
<reference evidence="8 9" key="1">
    <citation type="submission" date="2016-12" db="EMBL/GenBank/DDBJ databases">
        <authorList>
            <person name="Song W.-J."/>
            <person name="Kurnit D.M."/>
        </authorList>
    </citation>
    <scope>NUCLEOTIDE SEQUENCE [LARGE SCALE GENOMIC DNA]</scope>
    <source>
        <strain evidence="8 9">DSM 18488</strain>
    </source>
</reference>
<feature type="transmembrane region" description="Helical" evidence="6">
    <location>
        <begin position="213"/>
        <end position="234"/>
    </location>
</feature>
<dbReference type="GO" id="GO:0005886">
    <property type="term" value="C:plasma membrane"/>
    <property type="evidence" value="ECO:0007669"/>
    <property type="project" value="UniProtKB-SubCell"/>
</dbReference>
<feature type="transmembrane region" description="Helical" evidence="6">
    <location>
        <begin position="100"/>
        <end position="118"/>
    </location>
</feature>
<dbReference type="Proteomes" id="UP000184603">
    <property type="component" value="Unassembled WGS sequence"/>
</dbReference>
<keyword evidence="4 6" id="KW-1133">Transmembrane helix</keyword>
<comment type="subcellular location">
    <subcellularLocation>
        <location evidence="1">Cell membrane</location>
        <topology evidence="1">Multi-pass membrane protein</topology>
    </subcellularLocation>
</comment>
<evidence type="ECO:0000256" key="1">
    <source>
        <dbReference type="ARBA" id="ARBA00004651"/>
    </source>
</evidence>
<feature type="transmembrane region" description="Helical" evidence="6">
    <location>
        <begin position="71"/>
        <end position="88"/>
    </location>
</feature>
<dbReference type="Pfam" id="PF00892">
    <property type="entry name" value="EamA"/>
    <property type="match status" value="2"/>
</dbReference>
<feature type="transmembrane region" description="Helical" evidence="6">
    <location>
        <begin position="181"/>
        <end position="201"/>
    </location>
</feature>
<evidence type="ECO:0000313" key="9">
    <source>
        <dbReference type="Proteomes" id="UP000184603"/>
    </source>
</evidence>
<dbReference type="PANTHER" id="PTHR42920:SF5">
    <property type="entry name" value="EAMA DOMAIN-CONTAINING PROTEIN"/>
    <property type="match status" value="1"/>
</dbReference>
<dbReference type="InterPro" id="IPR000620">
    <property type="entry name" value="EamA_dom"/>
</dbReference>
<name>A0A1M7Y9V2_9BACT</name>
<keyword evidence="5 6" id="KW-0472">Membrane</keyword>
<feature type="transmembrane region" description="Helical" evidence="6">
    <location>
        <begin position="33"/>
        <end position="51"/>
    </location>
</feature>
<protein>
    <submittedName>
        <fullName evidence="8">Threonine/homoserine efflux transporter RhtA</fullName>
    </submittedName>
</protein>
<sequence>MSRLRANLILMLAAMIWGSAFVAQQVGTGTLGTISFTGARFLLGGLVVLPFASMQFRRVHANEHRFVPNDWYLMILIGLTLGTAAMLQQHGILRTTVTNAGFLTALYVPMVPLIGLVLLRRRVHWVVWPASVGCFIGTYIMSGAADVELRIGDFWVIGSTLFWAAHVLMVGHAASRTRAPLVVATTQFLVCGVFGLTLGAIVEYPQLHDFTSALFGIGYVGVFSVGMAFTLQVVGQRYTQAADAAIILSSETVFAACAGYLFLGERLSLFQMSGAVLILVGIMAVELVPLTGIGRPRPLQ</sequence>
<dbReference type="EMBL" id="FRFE01000013">
    <property type="protein sequence ID" value="SHO49361.1"/>
    <property type="molecule type" value="Genomic_DNA"/>
</dbReference>
<dbReference type="PANTHER" id="PTHR42920">
    <property type="entry name" value="OS03G0707200 PROTEIN-RELATED"/>
    <property type="match status" value="1"/>
</dbReference>
<feature type="transmembrane region" description="Helical" evidence="6">
    <location>
        <begin position="241"/>
        <end position="263"/>
    </location>
</feature>
<feature type="domain" description="EamA" evidence="7">
    <location>
        <begin position="151"/>
        <end position="284"/>
    </location>
</feature>
<evidence type="ECO:0000256" key="2">
    <source>
        <dbReference type="ARBA" id="ARBA00022475"/>
    </source>
</evidence>
<gene>
    <name evidence="8" type="ORF">SAMN02745220_02818</name>
</gene>
<dbReference type="RefSeq" id="WP_073614132.1">
    <property type="nucleotide sequence ID" value="NZ_FRFE01000013.1"/>
</dbReference>
<evidence type="ECO:0000256" key="5">
    <source>
        <dbReference type="ARBA" id="ARBA00023136"/>
    </source>
</evidence>
<dbReference type="STRING" id="1121416.SAMN02745220_02818"/>
<keyword evidence="9" id="KW-1185">Reference proteome</keyword>
<evidence type="ECO:0000256" key="6">
    <source>
        <dbReference type="SAM" id="Phobius"/>
    </source>
</evidence>
<evidence type="ECO:0000259" key="7">
    <source>
        <dbReference type="Pfam" id="PF00892"/>
    </source>
</evidence>
<keyword evidence="3 6" id="KW-0812">Transmembrane</keyword>
<organism evidence="8 9">
    <name type="scientific">Desulfopila aestuarii DSM 18488</name>
    <dbReference type="NCBI Taxonomy" id="1121416"/>
    <lineage>
        <taxon>Bacteria</taxon>
        <taxon>Pseudomonadati</taxon>
        <taxon>Thermodesulfobacteriota</taxon>
        <taxon>Desulfobulbia</taxon>
        <taxon>Desulfobulbales</taxon>
        <taxon>Desulfocapsaceae</taxon>
        <taxon>Desulfopila</taxon>
    </lineage>
</organism>
<feature type="transmembrane region" description="Helical" evidence="6">
    <location>
        <begin position="154"/>
        <end position="174"/>
    </location>
</feature>
<accession>A0A1M7Y9V2</accession>
<feature type="transmembrane region" description="Helical" evidence="6">
    <location>
        <begin position="269"/>
        <end position="290"/>
    </location>
</feature>
<dbReference type="OrthoDB" id="9804865at2"/>
<feature type="domain" description="EamA" evidence="7">
    <location>
        <begin position="6"/>
        <end position="142"/>
    </location>
</feature>
<feature type="transmembrane region" description="Helical" evidence="6">
    <location>
        <begin position="125"/>
        <end position="142"/>
    </location>
</feature>
<dbReference type="InterPro" id="IPR037185">
    <property type="entry name" value="EmrE-like"/>
</dbReference>
<evidence type="ECO:0000256" key="3">
    <source>
        <dbReference type="ARBA" id="ARBA00022692"/>
    </source>
</evidence>
<dbReference type="AlphaFoldDB" id="A0A1M7Y9V2"/>